<feature type="compositionally biased region" description="Low complexity" evidence="1">
    <location>
        <begin position="83"/>
        <end position="113"/>
    </location>
</feature>
<organism evidence="2 3">
    <name type="scientific">Sphagnum jensenii</name>
    <dbReference type="NCBI Taxonomy" id="128206"/>
    <lineage>
        <taxon>Eukaryota</taxon>
        <taxon>Viridiplantae</taxon>
        <taxon>Streptophyta</taxon>
        <taxon>Embryophyta</taxon>
        <taxon>Bryophyta</taxon>
        <taxon>Sphagnophytina</taxon>
        <taxon>Sphagnopsida</taxon>
        <taxon>Sphagnales</taxon>
        <taxon>Sphagnaceae</taxon>
        <taxon>Sphagnum</taxon>
    </lineage>
</organism>
<feature type="compositionally biased region" description="Polar residues" evidence="1">
    <location>
        <begin position="31"/>
        <end position="45"/>
    </location>
</feature>
<sequence length="198" mass="21897">MPDWKAPCSFDRFTALLDFHQNVDITNPSHSYSAKKLSTNHQAPGSTFRDTRKQISNPAPHEYHLPDMRIRDQQSHESRDHGSSSSSSFRSSSLHQRGGHTIISASNSTSSSAMEIDESTSMNQSRSTNFTQQLVSSFISKPRVFVINALKRVLLSREDSSFAAQVLKRPRLTAAGAAYSSCSSSSSSSAHEPMQLIY</sequence>
<accession>A0ABP0WCM4</accession>
<reference evidence="2" key="1">
    <citation type="submission" date="2024-02" db="EMBL/GenBank/DDBJ databases">
        <authorList>
            <consortium name="ELIXIR-Norway"/>
            <consortium name="Elixir Norway"/>
        </authorList>
    </citation>
    <scope>NUCLEOTIDE SEQUENCE</scope>
</reference>
<dbReference type="EMBL" id="OZ020110">
    <property type="protein sequence ID" value="CAK9263275.1"/>
    <property type="molecule type" value="Genomic_DNA"/>
</dbReference>
<dbReference type="Proteomes" id="UP001497444">
    <property type="component" value="Chromosome 15"/>
</dbReference>
<protein>
    <submittedName>
        <fullName evidence="2">Uncharacterized protein</fullName>
    </submittedName>
</protein>
<proteinExistence type="predicted"/>
<evidence type="ECO:0000256" key="1">
    <source>
        <dbReference type="SAM" id="MobiDB-lite"/>
    </source>
</evidence>
<evidence type="ECO:0000313" key="3">
    <source>
        <dbReference type="Proteomes" id="UP001497444"/>
    </source>
</evidence>
<feature type="region of interest" description="Disordered" evidence="1">
    <location>
        <begin position="31"/>
        <end position="127"/>
    </location>
</feature>
<name>A0ABP0WCM4_9BRYO</name>
<gene>
    <name evidence="2" type="ORF">CSSPJE1EN1_LOCUS8753</name>
</gene>
<keyword evidence="3" id="KW-1185">Reference proteome</keyword>
<feature type="compositionally biased region" description="Basic and acidic residues" evidence="1">
    <location>
        <begin position="61"/>
        <end position="82"/>
    </location>
</feature>
<evidence type="ECO:0000313" key="2">
    <source>
        <dbReference type="EMBL" id="CAK9263275.1"/>
    </source>
</evidence>